<keyword evidence="3 5" id="KW-0521">NADP</keyword>
<comment type="pathway">
    <text evidence="5">tRNA modification; tRNA-queuosine biosynthesis.</text>
</comment>
<comment type="caution">
    <text evidence="7">The sequence shown here is derived from an EMBL/GenBank/DDBJ whole genome shotgun (WGS) entry which is preliminary data.</text>
</comment>
<dbReference type="InterPro" id="IPR043133">
    <property type="entry name" value="GTP-CH-I_C/QueF"/>
</dbReference>
<dbReference type="eggNOG" id="COG2904">
    <property type="taxonomic scope" value="Bacteria"/>
</dbReference>
<keyword evidence="7" id="KW-0378">Hydrolase</keyword>
<feature type="binding site" evidence="5">
    <location>
        <begin position="260"/>
        <end position="261"/>
    </location>
    <ligand>
        <name>NADPH</name>
        <dbReference type="ChEBI" id="CHEBI:57783"/>
    </ligand>
</feature>
<evidence type="ECO:0000256" key="5">
    <source>
        <dbReference type="HAMAP-Rule" id="MF_00817"/>
    </source>
</evidence>
<dbReference type="STRING" id="314287.GB2207_03182"/>
<dbReference type="Proteomes" id="UP000005555">
    <property type="component" value="Unassembled WGS sequence"/>
</dbReference>
<comment type="catalytic activity">
    <reaction evidence="5">
        <text>7-aminomethyl-7-carbaguanine + 2 NADP(+) = 7-cyano-7-carbaguanine + 2 NADPH + 3 H(+)</text>
        <dbReference type="Rhea" id="RHEA:13409"/>
        <dbReference type="ChEBI" id="CHEBI:15378"/>
        <dbReference type="ChEBI" id="CHEBI:45075"/>
        <dbReference type="ChEBI" id="CHEBI:57783"/>
        <dbReference type="ChEBI" id="CHEBI:58349"/>
        <dbReference type="ChEBI" id="CHEBI:58703"/>
        <dbReference type="EC" id="1.7.1.13"/>
    </reaction>
</comment>
<comment type="subunit">
    <text evidence="5">Homodimer.</text>
</comment>
<evidence type="ECO:0000259" key="6">
    <source>
        <dbReference type="Pfam" id="PF14819"/>
    </source>
</evidence>
<dbReference type="OrthoDB" id="9789995at2"/>
<feature type="binding site" evidence="5">
    <location>
        <begin position="85"/>
        <end position="86"/>
    </location>
    <ligand>
        <name>NADPH</name>
        <dbReference type="ChEBI" id="CHEBI:57783"/>
    </ligand>
</feature>
<keyword evidence="4 5" id="KW-0560">Oxidoreductase</keyword>
<dbReference type="GO" id="GO:0016787">
    <property type="term" value="F:hydrolase activity"/>
    <property type="evidence" value="ECO:0007669"/>
    <property type="project" value="UniProtKB-KW"/>
</dbReference>
<evidence type="ECO:0000256" key="3">
    <source>
        <dbReference type="ARBA" id="ARBA00022857"/>
    </source>
</evidence>
<dbReference type="GO" id="GO:0008616">
    <property type="term" value="P:tRNA queuosine(34) biosynthetic process"/>
    <property type="evidence" value="ECO:0007669"/>
    <property type="project" value="UniProtKB-UniRule"/>
</dbReference>
<dbReference type="Pfam" id="PF14819">
    <property type="entry name" value="QueF_N"/>
    <property type="match status" value="1"/>
</dbReference>
<dbReference type="InterPro" id="IPR050084">
    <property type="entry name" value="NADPH_dep_7-cyano-7-deazaG_red"/>
</dbReference>
<dbReference type="EC" id="1.7.1.13" evidence="5"/>
<proteinExistence type="inferred from homology"/>
<accession>Q1YP12</accession>
<sequence>MADYSNTELGKDTVYSTRYNPSLLDPIPRVTAREQLEAVGGPLPDFIGVDLWTGFEVSWLNRHGMPQVAIVEFLVPCTSVNIVESKSFKLYLNSFNQTEFESQQAVQACMTADLSAAAQGVVEVIFYQLAEYNGFRPVTEPQGHCLDQQNIAIDCYTPNPDLLALDQAVAPGAKVTAAVTETLYSHLLRTNCPVTDQPDWASVYISYQGAPIDREGLLKYLVSFRQHQDFHEQCVEKIYADIMQRCQPAQLDVYARYMRRGGLDINPFRSSRYPLPPSYRQVRQ</sequence>
<dbReference type="PIRSF" id="PIRSF004750">
    <property type="entry name" value="Nitrile_oxidored_YqcD_prd"/>
    <property type="match status" value="1"/>
</dbReference>
<feature type="binding site" evidence="5">
    <location>
        <begin position="231"/>
        <end position="232"/>
    </location>
    <ligand>
        <name>substrate</name>
    </ligand>
</feature>
<dbReference type="Pfam" id="PF14489">
    <property type="entry name" value="QueF"/>
    <property type="match status" value="1"/>
</dbReference>
<dbReference type="PANTHER" id="PTHR34354:SF1">
    <property type="entry name" value="NADPH-DEPENDENT 7-CYANO-7-DEAZAGUANINE REDUCTASE"/>
    <property type="match status" value="1"/>
</dbReference>
<dbReference type="InterPro" id="IPR016428">
    <property type="entry name" value="QueF_type2"/>
</dbReference>
<comment type="function">
    <text evidence="5">Catalyzes the NADPH-dependent reduction of 7-cyano-7-deazaguanine (preQ0) to 7-aminomethyl-7-deazaguanine (preQ1).</text>
</comment>
<dbReference type="eggNOG" id="COG0780">
    <property type="taxonomic scope" value="Bacteria"/>
</dbReference>
<gene>
    <name evidence="5" type="primary">queF</name>
    <name evidence="7" type="ORF">GB2207_03182</name>
</gene>
<dbReference type="GO" id="GO:0005737">
    <property type="term" value="C:cytoplasm"/>
    <property type="evidence" value="ECO:0007669"/>
    <property type="project" value="UniProtKB-SubCell"/>
</dbReference>
<comment type="similarity">
    <text evidence="5">Belongs to the GTP cyclohydrolase I family. QueF type 2 subfamily.</text>
</comment>
<evidence type="ECO:0000256" key="4">
    <source>
        <dbReference type="ARBA" id="ARBA00023002"/>
    </source>
</evidence>
<dbReference type="NCBIfam" id="TIGR03138">
    <property type="entry name" value="QueF"/>
    <property type="match status" value="1"/>
</dbReference>
<feature type="active site" description="Proton donor" evidence="5">
    <location>
        <position position="199"/>
    </location>
</feature>
<reference evidence="7 8" key="1">
    <citation type="submission" date="2006-03" db="EMBL/GenBank/DDBJ databases">
        <authorList>
            <person name="Giovannoni S.J."/>
            <person name="Cho J.-C."/>
            <person name="Ferriera S."/>
            <person name="Johnson J."/>
            <person name="Kravitz S."/>
            <person name="Halpern A."/>
            <person name="Remington K."/>
            <person name="Beeson K."/>
            <person name="Tran B."/>
            <person name="Rogers Y.-H."/>
            <person name="Friedman R."/>
            <person name="Venter J.C."/>
        </authorList>
    </citation>
    <scope>NUCLEOTIDE SEQUENCE [LARGE SCALE GENOMIC DNA]</scope>
    <source>
        <strain evidence="7 8">HTCC2207</strain>
    </source>
</reference>
<feature type="domain" description="NADPH-dependent 7-cyano-7-deazaguanine reductase N-terminal" evidence="6">
    <location>
        <begin position="15"/>
        <end position="124"/>
    </location>
</feature>
<name>Q1YP12_9GAMM</name>
<dbReference type="AlphaFoldDB" id="Q1YP12"/>
<feature type="binding site" evidence="5">
    <location>
        <begin position="83"/>
        <end position="85"/>
    </location>
    <ligand>
        <name>substrate</name>
    </ligand>
</feature>
<dbReference type="SUPFAM" id="SSF55620">
    <property type="entry name" value="Tetrahydrobiopterin biosynthesis enzymes-like"/>
    <property type="match status" value="1"/>
</dbReference>
<dbReference type="InterPro" id="IPR029500">
    <property type="entry name" value="QueF"/>
</dbReference>
<evidence type="ECO:0000256" key="2">
    <source>
        <dbReference type="ARBA" id="ARBA00022785"/>
    </source>
</evidence>
<evidence type="ECO:0000313" key="8">
    <source>
        <dbReference type="Proteomes" id="UP000005555"/>
    </source>
</evidence>
<dbReference type="PANTHER" id="PTHR34354">
    <property type="entry name" value="NADPH-DEPENDENT 7-CYANO-7-DEAZAGUANINE REDUCTASE"/>
    <property type="match status" value="1"/>
</dbReference>
<organism evidence="7 8">
    <name type="scientific">gamma proteobacterium HTCC2207</name>
    <dbReference type="NCBI Taxonomy" id="314287"/>
    <lineage>
        <taxon>Bacteria</taxon>
        <taxon>Pseudomonadati</taxon>
        <taxon>Pseudomonadota</taxon>
        <taxon>Gammaproteobacteria</taxon>
        <taxon>Cellvibrionales</taxon>
        <taxon>Porticoccaceae</taxon>
        <taxon>SAR92 clade</taxon>
    </lineage>
</organism>
<feature type="active site" description="Thioimide intermediate" evidence="5">
    <location>
        <position position="192"/>
    </location>
</feature>
<dbReference type="EMBL" id="AAPI01000013">
    <property type="protein sequence ID" value="EAS45952.1"/>
    <property type="molecule type" value="Genomic_DNA"/>
</dbReference>
<dbReference type="HOGENOM" id="CLU_054738_0_0_6"/>
<evidence type="ECO:0000313" key="7">
    <source>
        <dbReference type="EMBL" id="EAS45952.1"/>
    </source>
</evidence>
<evidence type="ECO:0000256" key="1">
    <source>
        <dbReference type="ARBA" id="ARBA00022490"/>
    </source>
</evidence>
<dbReference type="Gene3D" id="3.30.1130.10">
    <property type="match status" value="2"/>
</dbReference>
<keyword evidence="8" id="KW-1185">Reference proteome</keyword>
<protein>
    <recommendedName>
        <fullName evidence="5">NADPH-dependent 7-cyano-7-deazaguanine reductase</fullName>
        <ecNumber evidence="5">1.7.1.13</ecNumber>
    </recommendedName>
    <alternativeName>
        <fullName evidence="5">7-cyano-7-carbaguanine reductase</fullName>
    </alternativeName>
    <alternativeName>
        <fullName evidence="5">NADPH-dependent nitrile oxidoreductase</fullName>
    </alternativeName>
    <alternativeName>
        <fullName evidence="5">PreQ(0) reductase</fullName>
    </alternativeName>
</protein>
<dbReference type="UniPathway" id="UPA00392"/>
<dbReference type="GO" id="GO:0033739">
    <property type="term" value="F:preQ1 synthase activity"/>
    <property type="evidence" value="ECO:0007669"/>
    <property type="project" value="UniProtKB-UniRule"/>
</dbReference>
<dbReference type="HAMAP" id="MF_00817">
    <property type="entry name" value="QueF_type2"/>
    <property type="match status" value="1"/>
</dbReference>
<keyword evidence="2 5" id="KW-0671">Queuosine biosynthesis</keyword>
<keyword evidence="1 5" id="KW-0963">Cytoplasm</keyword>
<dbReference type="InterPro" id="IPR029139">
    <property type="entry name" value="QueF_N"/>
</dbReference>
<comment type="subcellular location">
    <subcellularLocation>
        <location evidence="5">Cytoplasm</location>
    </subcellularLocation>
</comment>